<keyword evidence="2" id="KW-1185">Reference proteome</keyword>
<dbReference type="EMBL" id="JAGFBR010000016">
    <property type="protein sequence ID" value="KAH0453421.1"/>
    <property type="molecule type" value="Genomic_DNA"/>
</dbReference>
<accession>A0AAV7GAG9</accession>
<evidence type="ECO:0000313" key="2">
    <source>
        <dbReference type="Proteomes" id="UP000775213"/>
    </source>
</evidence>
<organism evidence="1 2">
    <name type="scientific">Dendrobium chrysotoxum</name>
    <name type="common">Orchid</name>
    <dbReference type="NCBI Taxonomy" id="161865"/>
    <lineage>
        <taxon>Eukaryota</taxon>
        <taxon>Viridiplantae</taxon>
        <taxon>Streptophyta</taxon>
        <taxon>Embryophyta</taxon>
        <taxon>Tracheophyta</taxon>
        <taxon>Spermatophyta</taxon>
        <taxon>Magnoliopsida</taxon>
        <taxon>Liliopsida</taxon>
        <taxon>Asparagales</taxon>
        <taxon>Orchidaceae</taxon>
        <taxon>Epidendroideae</taxon>
        <taxon>Malaxideae</taxon>
        <taxon>Dendrobiinae</taxon>
        <taxon>Dendrobium</taxon>
    </lineage>
</organism>
<dbReference type="AlphaFoldDB" id="A0AAV7GAG9"/>
<gene>
    <name evidence="1" type="ORF">IEQ34_017745</name>
</gene>
<dbReference type="Proteomes" id="UP000775213">
    <property type="component" value="Unassembled WGS sequence"/>
</dbReference>
<reference evidence="1 2" key="1">
    <citation type="journal article" date="2021" name="Hortic Res">
        <title>Chromosome-scale assembly of the Dendrobium chrysotoxum genome enhances the understanding of orchid evolution.</title>
        <authorList>
            <person name="Zhang Y."/>
            <person name="Zhang G.Q."/>
            <person name="Zhang D."/>
            <person name="Liu X.D."/>
            <person name="Xu X.Y."/>
            <person name="Sun W.H."/>
            <person name="Yu X."/>
            <person name="Zhu X."/>
            <person name="Wang Z.W."/>
            <person name="Zhao X."/>
            <person name="Zhong W.Y."/>
            <person name="Chen H."/>
            <person name="Yin W.L."/>
            <person name="Huang T."/>
            <person name="Niu S.C."/>
            <person name="Liu Z.J."/>
        </authorList>
    </citation>
    <scope>NUCLEOTIDE SEQUENCE [LARGE SCALE GENOMIC DNA]</scope>
    <source>
        <strain evidence="1">Lindl</strain>
    </source>
</reference>
<proteinExistence type="predicted"/>
<evidence type="ECO:0000313" key="1">
    <source>
        <dbReference type="EMBL" id="KAH0453421.1"/>
    </source>
</evidence>
<sequence>MVCSSCSYARDCVEPAAKPGAAALEATGDELSAKPKVSSVQLKYLSIQAISSLDFNWTKIRGQTTSSEIS</sequence>
<comment type="caution">
    <text evidence="1">The sequence shown here is derived from an EMBL/GenBank/DDBJ whole genome shotgun (WGS) entry which is preliminary data.</text>
</comment>
<protein>
    <submittedName>
        <fullName evidence="1">Uncharacterized protein</fullName>
    </submittedName>
</protein>
<name>A0AAV7GAG9_DENCH</name>